<dbReference type="PRINTS" id="PR01041">
    <property type="entry name" value="TRNASYNTHMET"/>
</dbReference>
<evidence type="ECO:0000313" key="11">
    <source>
        <dbReference type="Proteomes" id="UP000182486"/>
    </source>
</evidence>
<dbReference type="InterPro" id="IPR014729">
    <property type="entry name" value="Rossmann-like_a/b/a_fold"/>
</dbReference>
<gene>
    <name evidence="10" type="ORF">BG844_20745</name>
</gene>
<comment type="similarity">
    <text evidence="7">Belongs to the class-I aminoacyl-tRNA synthetase family.</text>
</comment>
<keyword evidence="11" id="KW-1185">Reference proteome</keyword>
<dbReference type="Gene3D" id="2.170.220.10">
    <property type="match status" value="1"/>
</dbReference>
<evidence type="ECO:0000256" key="3">
    <source>
        <dbReference type="ARBA" id="ARBA00022741"/>
    </source>
</evidence>
<dbReference type="SUPFAM" id="SSF47323">
    <property type="entry name" value="Anticodon-binding domain of a subclass of class I aminoacyl-tRNA synthetases"/>
    <property type="match status" value="1"/>
</dbReference>
<dbReference type="Pfam" id="PF09334">
    <property type="entry name" value="tRNA-synt_1g"/>
    <property type="match status" value="2"/>
</dbReference>
<comment type="caution">
    <text evidence="10">The sequence shown here is derived from an EMBL/GenBank/DDBJ whole genome shotgun (WGS) entry which is preliminary data.</text>
</comment>
<dbReference type="EMBL" id="MEIA01000221">
    <property type="protein sequence ID" value="OJF12395.1"/>
    <property type="molecule type" value="Genomic_DNA"/>
</dbReference>
<proteinExistence type="inferred from homology"/>
<keyword evidence="2 7" id="KW-0436">Ligase</keyword>
<dbReference type="Gene3D" id="3.40.50.620">
    <property type="entry name" value="HUPs"/>
    <property type="match status" value="1"/>
</dbReference>
<dbReference type="InterPro" id="IPR041872">
    <property type="entry name" value="Anticodon_Met"/>
</dbReference>
<evidence type="ECO:0000259" key="9">
    <source>
        <dbReference type="Pfam" id="PF19303"/>
    </source>
</evidence>
<dbReference type="PANTHER" id="PTHR43326:SF1">
    <property type="entry name" value="METHIONINE--TRNA LIGASE, MITOCHONDRIAL"/>
    <property type="match status" value="1"/>
</dbReference>
<feature type="domain" description="Methionyl-tRNA synthetase anticodon-binding" evidence="9">
    <location>
        <begin position="382"/>
        <end position="465"/>
    </location>
</feature>
<reference evidence="10 11" key="1">
    <citation type="submission" date="2016-09" db="EMBL/GenBank/DDBJ databases">
        <title>Couchioplanes caeruleus draft genome sequence.</title>
        <authorList>
            <person name="Sheehan J."/>
            <person name="Caffrey P."/>
        </authorList>
    </citation>
    <scope>NUCLEOTIDE SEQUENCE [LARGE SCALE GENOMIC DNA]</scope>
    <source>
        <strain evidence="10 11">DSM 43634</strain>
    </source>
</reference>
<evidence type="ECO:0000256" key="6">
    <source>
        <dbReference type="ARBA" id="ARBA00023146"/>
    </source>
</evidence>
<dbReference type="AlphaFoldDB" id="A0A1K0GSY7"/>
<evidence type="ECO:0000256" key="2">
    <source>
        <dbReference type="ARBA" id="ARBA00022598"/>
    </source>
</evidence>
<dbReference type="RefSeq" id="WP_071807001.1">
    <property type="nucleotide sequence ID" value="NZ_MEIA01000221.1"/>
</dbReference>
<keyword evidence="5 7" id="KW-0648">Protein biosynthesis</keyword>
<feature type="domain" description="Methionyl/Leucyl tRNA synthetase" evidence="8">
    <location>
        <begin position="8"/>
        <end position="148"/>
    </location>
</feature>
<evidence type="ECO:0000256" key="1">
    <source>
        <dbReference type="ARBA" id="ARBA00012838"/>
    </source>
</evidence>
<keyword evidence="6 7" id="KW-0030">Aminoacyl-tRNA synthetase</keyword>
<dbReference type="GO" id="GO:0006431">
    <property type="term" value="P:methionyl-tRNA aminoacylation"/>
    <property type="evidence" value="ECO:0007669"/>
    <property type="project" value="InterPro"/>
</dbReference>
<dbReference type="CDD" id="cd07957">
    <property type="entry name" value="Anticodon_Ia_Met"/>
    <property type="match status" value="1"/>
</dbReference>
<name>A0A1K0GSY7_9ACTN</name>
<protein>
    <recommendedName>
        <fullName evidence="1">methionine--tRNA ligase</fullName>
        <ecNumber evidence="1">6.1.1.10</ecNumber>
    </recommendedName>
</protein>
<organism evidence="10 11">
    <name type="scientific">Couchioplanes caeruleus subsp. caeruleus</name>
    <dbReference type="NCBI Taxonomy" id="56427"/>
    <lineage>
        <taxon>Bacteria</taxon>
        <taxon>Bacillati</taxon>
        <taxon>Actinomycetota</taxon>
        <taxon>Actinomycetes</taxon>
        <taxon>Micromonosporales</taxon>
        <taxon>Micromonosporaceae</taxon>
        <taxon>Couchioplanes</taxon>
    </lineage>
</organism>
<keyword evidence="3 7" id="KW-0547">Nucleotide-binding</keyword>
<accession>A0A1K0GSY7</accession>
<dbReference type="GO" id="GO:0004825">
    <property type="term" value="F:methionine-tRNA ligase activity"/>
    <property type="evidence" value="ECO:0007669"/>
    <property type="project" value="UniProtKB-EC"/>
</dbReference>
<evidence type="ECO:0000259" key="8">
    <source>
        <dbReference type="Pfam" id="PF09334"/>
    </source>
</evidence>
<evidence type="ECO:0000313" key="10">
    <source>
        <dbReference type="EMBL" id="OJF12395.1"/>
    </source>
</evidence>
<dbReference type="SUPFAM" id="SSF52374">
    <property type="entry name" value="Nucleotidylyl transferase"/>
    <property type="match status" value="1"/>
</dbReference>
<dbReference type="GO" id="GO:0005524">
    <property type="term" value="F:ATP binding"/>
    <property type="evidence" value="ECO:0007669"/>
    <property type="project" value="UniProtKB-KW"/>
</dbReference>
<feature type="domain" description="Methionyl/Leucyl tRNA synthetase" evidence="8">
    <location>
        <begin position="155"/>
        <end position="347"/>
    </location>
</feature>
<dbReference type="InterPro" id="IPR033911">
    <property type="entry name" value="MetRS_core"/>
</dbReference>
<dbReference type="Proteomes" id="UP000182486">
    <property type="component" value="Unassembled WGS sequence"/>
</dbReference>
<dbReference type="PANTHER" id="PTHR43326">
    <property type="entry name" value="METHIONYL-TRNA SYNTHETASE"/>
    <property type="match status" value="1"/>
</dbReference>
<dbReference type="Gene3D" id="1.10.730.10">
    <property type="entry name" value="Isoleucyl-tRNA Synthetase, Domain 1"/>
    <property type="match status" value="1"/>
</dbReference>
<keyword evidence="4 7" id="KW-0067">ATP-binding</keyword>
<dbReference type="InterPro" id="IPR015413">
    <property type="entry name" value="Methionyl/Leucyl_tRNA_Synth"/>
</dbReference>
<dbReference type="InterPro" id="IPR023457">
    <property type="entry name" value="Met-tRNA_synth_2"/>
</dbReference>
<evidence type="ECO:0000256" key="5">
    <source>
        <dbReference type="ARBA" id="ARBA00022917"/>
    </source>
</evidence>
<evidence type="ECO:0000256" key="7">
    <source>
        <dbReference type="RuleBase" id="RU363039"/>
    </source>
</evidence>
<dbReference type="Pfam" id="PF19303">
    <property type="entry name" value="Anticodon_3"/>
    <property type="match status" value="1"/>
</dbReference>
<evidence type="ECO:0000256" key="4">
    <source>
        <dbReference type="ARBA" id="ARBA00022840"/>
    </source>
</evidence>
<dbReference type="InterPro" id="IPR009080">
    <property type="entry name" value="tRNAsynth_Ia_anticodon-bd"/>
</dbReference>
<dbReference type="EC" id="6.1.1.10" evidence="1"/>
<sequence length="491" mass="52198">MSGAPEAWVTAPLPHVGAEPHLGYALDLVLADVLVRHGRQRGRPVALRTGTDENTPYSAAAARAAGISPAGYAAARAATFTRLADALGVRPDRFVRTSADPAHRRTVAWLWRTCLAAGDLYKGDYTGWFCDPCGRFRPGGDGGRCPEHGDGLRETREENWFFRMGRHAGALRAALDAGVPRVVPQHRKHEVIGLLDAGLTDFSVSRPAARAGGWGLPVPGDPGQLVHSWFDVLCGYLDGDAPQQELVHVIGKGILRYHAAHWPAILRSAGLPAPRALLVHEHITVARGPLDAADPVALADAYGPDALRWWLLREASRPVDVDFSVERMAALANDELAGGLGNLVHRTVTMLHRYRPGRPVPAPVEPHDSAPAVLAAAAALPDRIGAALDALEPRAATEALWALVGAGNRYVEEVAPWRLAARERDGAPGAALDEALGVALTVCRRLATALEPFLPAAAARIAAQCGHPGGELPPARPVILRVEPLPEVAPC</sequence>